<evidence type="ECO:0000256" key="2">
    <source>
        <dbReference type="ARBA" id="ARBA00023136"/>
    </source>
</evidence>
<evidence type="ECO:0000313" key="6">
    <source>
        <dbReference type="EMBL" id="NHM02604.1"/>
    </source>
</evidence>
<evidence type="ECO:0000256" key="1">
    <source>
        <dbReference type="ARBA" id="ARBA00004442"/>
    </source>
</evidence>
<dbReference type="InterPro" id="IPR008969">
    <property type="entry name" value="CarboxyPept-like_regulatory"/>
</dbReference>
<dbReference type="Gene3D" id="2.40.170.20">
    <property type="entry name" value="TonB-dependent receptor, beta-barrel domain"/>
    <property type="match status" value="1"/>
</dbReference>
<keyword evidence="7" id="KW-1185">Reference proteome</keyword>
<name>A0ABX0I5Y6_9FLAO</name>
<dbReference type="Gene3D" id="2.60.40.1120">
    <property type="entry name" value="Carboxypeptidase-like, regulatory domain"/>
    <property type="match status" value="1"/>
</dbReference>
<keyword evidence="6" id="KW-0675">Receptor</keyword>
<dbReference type="SUPFAM" id="SSF49464">
    <property type="entry name" value="Carboxypeptidase regulatory domain-like"/>
    <property type="match status" value="1"/>
</dbReference>
<comment type="subcellular location">
    <subcellularLocation>
        <location evidence="1">Cell outer membrane</location>
    </subcellularLocation>
</comment>
<feature type="signal peptide" evidence="4">
    <location>
        <begin position="1"/>
        <end position="18"/>
    </location>
</feature>
<keyword evidence="2" id="KW-0472">Membrane</keyword>
<reference evidence="6 7" key="1">
    <citation type="submission" date="2020-02" db="EMBL/GenBank/DDBJ databases">
        <authorList>
            <person name="Chen W.-M."/>
        </authorList>
    </citation>
    <scope>NUCLEOTIDE SEQUENCE [LARGE SCALE GENOMIC DNA]</scope>
    <source>
        <strain evidence="6 7">KDG-16</strain>
    </source>
</reference>
<gene>
    <name evidence="6" type="ORF">G4D72_10855</name>
</gene>
<proteinExistence type="predicted"/>
<dbReference type="Pfam" id="PF07715">
    <property type="entry name" value="Plug"/>
    <property type="match status" value="1"/>
</dbReference>
<accession>A0ABX0I5Y6</accession>
<dbReference type="Pfam" id="PF13715">
    <property type="entry name" value="CarbopepD_reg_2"/>
    <property type="match status" value="1"/>
</dbReference>
<dbReference type="Proteomes" id="UP000800984">
    <property type="component" value="Unassembled WGS sequence"/>
</dbReference>
<dbReference type="InterPro" id="IPR036942">
    <property type="entry name" value="Beta-barrel_TonB_sf"/>
</dbReference>
<keyword evidence="4" id="KW-0732">Signal</keyword>
<comment type="caution">
    <text evidence="6">The sequence shown here is derived from an EMBL/GenBank/DDBJ whole genome shotgun (WGS) entry which is preliminary data.</text>
</comment>
<feature type="chain" id="PRO_5046010491" evidence="4">
    <location>
        <begin position="19"/>
        <end position="717"/>
    </location>
</feature>
<keyword evidence="3" id="KW-0998">Cell outer membrane</keyword>
<dbReference type="InterPro" id="IPR012910">
    <property type="entry name" value="Plug_dom"/>
</dbReference>
<dbReference type="InterPro" id="IPR037066">
    <property type="entry name" value="Plug_dom_sf"/>
</dbReference>
<protein>
    <submittedName>
        <fullName evidence="6">TonB-dependent receptor</fullName>
    </submittedName>
</protein>
<organism evidence="6 7">
    <name type="scientific">Flavobacterium difficile</name>
    <dbReference type="NCBI Taxonomy" id="2709659"/>
    <lineage>
        <taxon>Bacteria</taxon>
        <taxon>Pseudomonadati</taxon>
        <taxon>Bacteroidota</taxon>
        <taxon>Flavobacteriia</taxon>
        <taxon>Flavobacteriales</taxon>
        <taxon>Flavobacteriaceae</taxon>
        <taxon>Flavobacterium</taxon>
    </lineage>
</organism>
<evidence type="ECO:0000259" key="5">
    <source>
        <dbReference type="Pfam" id="PF07715"/>
    </source>
</evidence>
<dbReference type="RefSeq" id="WP_166077725.1">
    <property type="nucleotide sequence ID" value="NZ_JAAJBT010000006.1"/>
</dbReference>
<evidence type="ECO:0000256" key="4">
    <source>
        <dbReference type="SAM" id="SignalP"/>
    </source>
</evidence>
<dbReference type="EMBL" id="JAAJBT010000006">
    <property type="protein sequence ID" value="NHM02604.1"/>
    <property type="molecule type" value="Genomic_DNA"/>
</dbReference>
<evidence type="ECO:0000313" key="7">
    <source>
        <dbReference type="Proteomes" id="UP000800984"/>
    </source>
</evidence>
<evidence type="ECO:0000256" key="3">
    <source>
        <dbReference type="ARBA" id="ARBA00023237"/>
    </source>
</evidence>
<dbReference type="Gene3D" id="2.170.130.10">
    <property type="entry name" value="TonB-dependent receptor, plug domain"/>
    <property type="match status" value="1"/>
</dbReference>
<sequence>MKNFIIILITLFSFASFSQTKISGKVVNKKNQPMPGVNVFIDGTYDGALTNEKGEFSFETDAEGNQILKFTFNGFLDVTEDIVVAAYVHRVFTLFQDMNTIDTVVISAGTIKAGDNSKVTALKPLDIVTTAGSSGDIVAALETMPGVNAVGESGRLFVRGGEAGETQTYVDGIRVAQPYGATPNNTPTRGRFSPFLFKGITFSTGGYSAEYGDALSSVLLLNTVDEPVQNQTDISIMTVGAGIGKSKKWKNSSITFNTSYTNLKPYYLLAPQSLDWNKAPESVAGETVFRTKIKGGLLKIYAAFDTSSMNLNQKDINFTDKFRFGLTNNNLYFNSVYKGNLATALQLQTGFSLGYGNNKIGINADKLNNYERALHYKLKLRKTFSNQFKLNVGGEFFHTNFDENYQAVSQNRFDYGYQNHTIALFSEAEVFLSKDLAFNVGLRSSNATIVDEFTFEPRLSVAYKIANKSQISLAYGSFYQTANPDYLKFTTKLAYENTNHYIFNYLYNNDGKMFRAEAYFKDYNHLVKFDMNVSSYSSNFNNNGLGYAKGIDLFWRDNKTISGLDYWITYSFIDSERDYRNYEKQVTPSFIANHNFSIVTKYWVDKLKSQIGLTYNFNSGRPYDNPNETEFMNQRTKSFNNFSLGWSYLLSQQKILYLSVSNLLGANNVFGYQYANSPDATGTFQRQAITQPASRFFFIGFFWTISDNKKTNQLEQL</sequence>
<dbReference type="SUPFAM" id="SSF56935">
    <property type="entry name" value="Porins"/>
    <property type="match status" value="1"/>
</dbReference>
<feature type="domain" description="TonB-dependent receptor plug" evidence="5">
    <location>
        <begin position="133"/>
        <end position="213"/>
    </location>
</feature>